<evidence type="ECO:0000313" key="1">
    <source>
        <dbReference type="EMBL" id="MCW0953056.1"/>
    </source>
</evidence>
<evidence type="ECO:0000313" key="2">
    <source>
        <dbReference type="Proteomes" id="UP001526225"/>
    </source>
</evidence>
<dbReference type="Proteomes" id="UP001526225">
    <property type="component" value="Unassembled WGS sequence"/>
</dbReference>
<comment type="caution">
    <text evidence="1">The sequence shown here is derived from an EMBL/GenBank/DDBJ whole genome shotgun (WGS) entry which is preliminary data.</text>
</comment>
<sequence>MKKWMNYTWLMVLIIGLVSGAYLYTTQTDEGKLDALGTDNNLLTDTTPERPVMFDIPVAEKANKNFVQKGPLTKEGQFMYSPLGQRVELRQLSKSKEVIKNGKVKYHLKTIKLLVNSSKTLEAQQNARNKFNDQGLGRQFMTVQVKYDIENTAPYDIYTDGVVAVSYLNGSAVTALSGLENDDKLKAGVPAKSTISTGMTVLVPASQRDQLQTMHFEFSSVYDQNGKMITPKTDAQKISF</sequence>
<protein>
    <submittedName>
        <fullName evidence="1">Uncharacterized protein</fullName>
    </submittedName>
</protein>
<keyword evidence="2" id="KW-1185">Reference proteome</keyword>
<name>A0ABT3E3Q9_9LACO</name>
<organism evidence="1 2">
    <name type="scientific">Weissella ceti</name>
    <dbReference type="NCBI Taxonomy" id="759620"/>
    <lineage>
        <taxon>Bacteria</taxon>
        <taxon>Bacillati</taxon>
        <taxon>Bacillota</taxon>
        <taxon>Bacilli</taxon>
        <taxon>Lactobacillales</taxon>
        <taxon>Lactobacillaceae</taxon>
        <taxon>Weissella</taxon>
    </lineage>
</organism>
<proteinExistence type="predicted"/>
<accession>A0ABT3E3Q9</accession>
<gene>
    <name evidence="1" type="ORF">OIT44_03085</name>
</gene>
<dbReference type="RefSeq" id="WP_213408463.1">
    <property type="nucleotide sequence ID" value="NZ_CP074441.1"/>
</dbReference>
<reference evidence="1 2" key="1">
    <citation type="submission" date="2022-10" db="EMBL/GenBank/DDBJ databases">
        <title>Weissella fermenti sp. nov., isolated from fermented cabbage.</title>
        <authorList>
            <person name="Lee J.K."/>
            <person name="Baek J.H."/>
            <person name="Choi D.G."/>
            <person name="Kim J.M."/>
            <person name="Jeon C.O."/>
        </authorList>
    </citation>
    <scope>NUCLEOTIDE SEQUENCE [LARGE SCALE GENOMIC DNA]</scope>
    <source>
        <strain evidence="1 2">KACC 18534</strain>
    </source>
</reference>
<dbReference type="EMBL" id="JAOZFE010000002">
    <property type="protein sequence ID" value="MCW0953056.1"/>
    <property type="molecule type" value="Genomic_DNA"/>
</dbReference>